<comment type="caution">
    <text evidence="3">The sequence shown here is derived from an EMBL/GenBank/DDBJ whole genome shotgun (WGS) entry which is preliminary data.</text>
</comment>
<keyword evidence="2" id="KW-0732">Signal</keyword>
<evidence type="ECO:0000256" key="1">
    <source>
        <dbReference type="SAM" id="MobiDB-lite"/>
    </source>
</evidence>
<name>A0A916JDA4_9BACT</name>
<feature type="chain" id="PRO_5037736350" description="Collagen-like protein" evidence="2">
    <location>
        <begin position="23"/>
        <end position="193"/>
    </location>
</feature>
<organism evidence="3 4">
    <name type="scientific">Dyadobacter helix</name>
    <dbReference type="NCBI Taxonomy" id="2822344"/>
    <lineage>
        <taxon>Bacteria</taxon>
        <taxon>Pseudomonadati</taxon>
        <taxon>Bacteroidota</taxon>
        <taxon>Cytophagia</taxon>
        <taxon>Cytophagales</taxon>
        <taxon>Spirosomataceae</taxon>
        <taxon>Dyadobacter</taxon>
    </lineage>
</organism>
<feature type="signal peptide" evidence="2">
    <location>
        <begin position="1"/>
        <end position="22"/>
    </location>
</feature>
<dbReference type="Proteomes" id="UP000680038">
    <property type="component" value="Unassembled WGS sequence"/>
</dbReference>
<dbReference type="AlphaFoldDB" id="A0A916JDA4"/>
<evidence type="ECO:0008006" key="5">
    <source>
        <dbReference type="Google" id="ProtNLM"/>
    </source>
</evidence>
<evidence type="ECO:0000256" key="2">
    <source>
        <dbReference type="SAM" id="SignalP"/>
    </source>
</evidence>
<evidence type="ECO:0000313" key="4">
    <source>
        <dbReference type="Proteomes" id="UP000680038"/>
    </source>
</evidence>
<dbReference type="Gene3D" id="1.20.5.320">
    <property type="entry name" value="6-Phosphogluconate Dehydrogenase, domain 3"/>
    <property type="match status" value="1"/>
</dbReference>
<reference evidence="3" key="1">
    <citation type="submission" date="2021-04" db="EMBL/GenBank/DDBJ databases">
        <authorList>
            <person name="Rodrigo-Torres L."/>
            <person name="Arahal R. D."/>
            <person name="Lucena T."/>
        </authorList>
    </citation>
    <scope>NUCLEOTIDE SEQUENCE</scope>
    <source>
        <strain evidence="3">CECT 9275</strain>
    </source>
</reference>
<sequence>MNKKLMPFILIFTLLLFKGCSGPTGPEGPSGPTGPTGPKGDPGDANIGVTFDLEGVNFTAANQYTFGLTFDDADVNVLESDAVLVYIHWNDQKVGNETLAAWRLLPQTAIVDQGILMYNFDRTLKDFSVFLEGNFNLANLASDWTQNQTFRVIVIPSDFATRKSGGIDYTDYNAVKKLMNIDESKIRKIKVKK</sequence>
<protein>
    <recommendedName>
        <fullName evidence="5">Collagen-like protein</fullName>
    </recommendedName>
</protein>
<accession>A0A916JDA4</accession>
<gene>
    <name evidence="3" type="ORF">DYBT9275_01268</name>
</gene>
<dbReference type="RefSeq" id="WP_215237938.1">
    <property type="nucleotide sequence ID" value="NZ_CAJRAF010000001.1"/>
</dbReference>
<evidence type="ECO:0000313" key="3">
    <source>
        <dbReference type="EMBL" id="CAG4993945.1"/>
    </source>
</evidence>
<dbReference type="EMBL" id="CAJRAF010000001">
    <property type="protein sequence ID" value="CAG4993945.1"/>
    <property type="molecule type" value="Genomic_DNA"/>
</dbReference>
<proteinExistence type="predicted"/>
<feature type="region of interest" description="Disordered" evidence="1">
    <location>
        <begin position="23"/>
        <end position="44"/>
    </location>
</feature>
<keyword evidence="4" id="KW-1185">Reference proteome</keyword>